<keyword evidence="4" id="KW-0862">Zinc</keyword>
<evidence type="ECO:0000256" key="6">
    <source>
        <dbReference type="SAM" id="MobiDB-lite"/>
    </source>
</evidence>
<feature type="region of interest" description="Disordered" evidence="6">
    <location>
        <begin position="412"/>
        <end position="463"/>
    </location>
</feature>
<evidence type="ECO:0000256" key="5">
    <source>
        <dbReference type="PROSITE-ProRule" id="PRU00042"/>
    </source>
</evidence>
<dbReference type="GeneID" id="111362760"/>
<dbReference type="Proteomes" id="UP000301870">
    <property type="component" value="Unplaced"/>
</dbReference>
<dbReference type="OrthoDB" id="654211at2759"/>
<evidence type="ECO:0000256" key="1">
    <source>
        <dbReference type="ARBA" id="ARBA00022723"/>
    </source>
</evidence>
<feature type="compositionally biased region" description="Pro residues" evidence="6">
    <location>
        <begin position="435"/>
        <end position="459"/>
    </location>
</feature>
<proteinExistence type="predicted"/>
<feature type="compositionally biased region" description="Gly residues" evidence="6">
    <location>
        <begin position="595"/>
        <end position="605"/>
    </location>
</feature>
<feature type="region of interest" description="Disordered" evidence="6">
    <location>
        <begin position="592"/>
        <end position="612"/>
    </location>
</feature>
<dbReference type="GO" id="GO:0008270">
    <property type="term" value="F:zinc ion binding"/>
    <property type="evidence" value="ECO:0007669"/>
    <property type="project" value="UniProtKB-KW"/>
</dbReference>
<evidence type="ECO:0000256" key="4">
    <source>
        <dbReference type="ARBA" id="ARBA00022833"/>
    </source>
</evidence>
<keyword evidence="8" id="KW-1185">Reference proteome</keyword>
<sequence length="692" mass="74742">MEGSLYFKNLIIYLPIYLFICHRDISSSRKSGNVVNMQAKTQPVWHTDNCPALGHRSHLRSVLVQQLAPPTAQVTSAPSQAAVADSQQTGGRCMWQAGGAPADERGRCGHRAMEAGAGVASVASLTMDCEDMFKEITKKLYGEETSVGVGVVGVEFPAAERDLDDELRPEEHITAWGLAALMQNGFPPPGILQANFSPRIDPSAEDRWTAAEEPLAWAHSRIASYNPAQRLFKCADCECVGFLARVAEHWLGTHSQARAFTCPLAGCGFASGWARGVRSHLARDHHSDPAAADHLLRDNPALDDLTRYLQRLKNKVEAMRNERRPSTGDAGVGEVAGGGGAGAAEPGKRYVCGACPYATDRRDLFTRHENIHRDEKPFHCYLCQKQFNRADHVKKHFLRMHRDQPYDLNRIRRSSSIVKPSTAPPALHYYGKPAGEPPPAAAPVPAPAPPPPPEPPPAEYRPAPTVKIERPPLGKAETGAALHKPGASTPAAAAAAAIRRKGERRYACCYCAWSGVDNWCLKRHLNTHLKPFACALCEYKAARAERLATHVHKVHNKKACAKCPFLADDQHQLAHHLRDAHHIESRNLKVPSGVGRAGGAGGAGGAAAPDPTAGGAGVVSGAGRRREARAAGAARLFGYLEASDGSGDEYEPPVLAPEFAAAPAPPAPHYTRDKENAAPLHHGLHHDHCLRY</sequence>
<accession>A0A9J7J344</accession>
<dbReference type="AlphaFoldDB" id="A0A9J7J344"/>
<feature type="domain" description="C2H2-type" evidence="7">
    <location>
        <begin position="350"/>
        <end position="377"/>
    </location>
</feature>
<dbReference type="InterPro" id="IPR013087">
    <property type="entry name" value="Znf_C2H2_type"/>
</dbReference>
<feature type="domain" description="C2H2-type" evidence="7">
    <location>
        <begin position="378"/>
        <end position="406"/>
    </location>
</feature>
<dbReference type="InterPro" id="IPR036236">
    <property type="entry name" value="Znf_C2H2_sf"/>
</dbReference>
<protein>
    <submittedName>
        <fullName evidence="9">Replication initiator 1 isoform X1</fullName>
    </submittedName>
</protein>
<evidence type="ECO:0000256" key="2">
    <source>
        <dbReference type="ARBA" id="ARBA00022737"/>
    </source>
</evidence>
<dbReference type="PANTHER" id="PTHR24409">
    <property type="entry name" value="ZINC FINGER PROTEIN 142"/>
    <property type="match status" value="1"/>
</dbReference>
<dbReference type="GO" id="GO:0000977">
    <property type="term" value="F:RNA polymerase II transcription regulatory region sequence-specific DNA binding"/>
    <property type="evidence" value="ECO:0007669"/>
    <property type="project" value="TreeGrafter"/>
</dbReference>
<organism evidence="8 9">
    <name type="scientific">Spodoptera litura</name>
    <name type="common">Asian cotton leafworm</name>
    <dbReference type="NCBI Taxonomy" id="69820"/>
    <lineage>
        <taxon>Eukaryota</taxon>
        <taxon>Metazoa</taxon>
        <taxon>Ecdysozoa</taxon>
        <taxon>Arthropoda</taxon>
        <taxon>Hexapoda</taxon>
        <taxon>Insecta</taxon>
        <taxon>Pterygota</taxon>
        <taxon>Neoptera</taxon>
        <taxon>Endopterygota</taxon>
        <taxon>Lepidoptera</taxon>
        <taxon>Glossata</taxon>
        <taxon>Ditrysia</taxon>
        <taxon>Noctuoidea</taxon>
        <taxon>Noctuidae</taxon>
        <taxon>Amphipyrinae</taxon>
        <taxon>Spodoptera</taxon>
    </lineage>
</organism>
<reference evidence="9" key="1">
    <citation type="submission" date="2025-08" db="UniProtKB">
        <authorList>
            <consortium name="RefSeq"/>
        </authorList>
    </citation>
    <scope>IDENTIFICATION</scope>
    <source>
        <strain evidence="9">Ishihara</strain>
        <tissue evidence="9">Whole body</tissue>
    </source>
</reference>
<dbReference type="PROSITE" id="PS50157">
    <property type="entry name" value="ZINC_FINGER_C2H2_2"/>
    <property type="match status" value="2"/>
</dbReference>
<dbReference type="SUPFAM" id="SSF57667">
    <property type="entry name" value="beta-beta-alpha zinc fingers"/>
    <property type="match status" value="2"/>
</dbReference>
<dbReference type="Gene3D" id="3.30.160.60">
    <property type="entry name" value="Classic Zinc Finger"/>
    <property type="match status" value="2"/>
</dbReference>
<feature type="compositionally biased region" description="Gly residues" evidence="6">
    <location>
        <begin position="330"/>
        <end position="342"/>
    </location>
</feature>
<dbReference type="CTD" id="36678"/>
<keyword evidence="1" id="KW-0479">Metal-binding</keyword>
<dbReference type="PROSITE" id="PS00028">
    <property type="entry name" value="ZINC_FINGER_C2H2_1"/>
    <property type="match status" value="1"/>
</dbReference>
<dbReference type="GO" id="GO:0005634">
    <property type="term" value="C:nucleus"/>
    <property type="evidence" value="ECO:0007669"/>
    <property type="project" value="TreeGrafter"/>
</dbReference>
<gene>
    <name evidence="9" type="primary">LOC111362760</name>
</gene>
<dbReference type="RefSeq" id="XP_022835271.1">
    <property type="nucleotide sequence ID" value="XM_022979503.1"/>
</dbReference>
<keyword evidence="2" id="KW-0677">Repeat</keyword>
<dbReference type="KEGG" id="sliu:111362760"/>
<evidence type="ECO:0000259" key="7">
    <source>
        <dbReference type="PROSITE" id="PS50157"/>
    </source>
</evidence>
<evidence type="ECO:0000313" key="8">
    <source>
        <dbReference type="Proteomes" id="UP000301870"/>
    </source>
</evidence>
<keyword evidence="3 5" id="KW-0863">Zinc-finger</keyword>
<dbReference type="GO" id="GO:0000981">
    <property type="term" value="F:DNA-binding transcription factor activity, RNA polymerase II-specific"/>
    <property type="evidence" value="ECO:0007669"/>
    <property type="project" value="TreeGrafter"/>
</dbReference>
<feature type="region of interest" description="Disordered" evidence="6">
    <location>
        <begin position="319"/>
        <end position="344"/>
    </location>
</feature>
<evidence type="ECO:0000256" key="3">
    <source>
        <dbReference type="ARBA" id="ARBA00022771"/>
    </source>
</evidence>
<evidence type="ECO:0000313" key="9">
    <source>
        <dbReference type="RefSeq" id="XP_022835271.1"/>
    </source>
</evidence>
<name>A0A9J7J344_SPOLT</name>
<dbReference type="SMART" id="SM00355">
    <property type="entry name" value="ZnF_C2H2"/>
    <property type="match status" value="7"/>
</dbReference>
<dbReference type="PANTHER" id="PTHR24409:SF295">
    <property type="entry name" value="AZ2-RELATED"/>
    <property type="match status" value="1"/>
</dbReference>